<dbReference type="Gene3D" id="1.10.10.390">
    <property type="match status" value="1"/>
</dbReference>
<dbReference type="GO" id="GO:0005634">
    <property type="term" value="C:nucleus"/>
    <property type="evidence" value="ECO:0007669"/>
    <property type="project" value="UniProtKB-SubCell"/>
</dbReference>
<keyword evidence="7" id="KW-0012">Acyltransferase</keyword>
<evidence type="ECO:0000313" key="11">
    <source>
        <dbReference type="EMBL" id="KJE92455.1"/>
    </source>
</evidence>
<evidence type="ECO:0000256" key="6">
    <source>
        <dbReference type="ARBA" id="ARBA00023242"/>
    </source>
</evidence>
<dbReference type="eggNOG" id="KOG2696">
    <property type="taxonomic scope" value="Eukaryota"/>
</dbReference>
<dbReference type="GO" id="GO:0031509">
    <property type="term" value="P:subtelomeric heterochromatin formation"/>
    <property type="evidence" value="ECO:0007669"/>
    <property type="project" value="InterPro"/>
</dbReference>
<gene>
    <name evidence="11" type="ORF">CAOG_003428</name>
</gene>
<dbReference type="InterPro" id="IPR019467">
    <property type="entry name" value="Hat1_N"/>
</dbReference>
<dbReference type="EMBL" id="KE346363">
    <property type="protein sequence ID" value="KJE92455.1"/>
    <property type="molecule type" value="Genomic_DNA"/>
</dbReference>
<organism evidence="11 12">
    <name type="scientific">Capsaspora owczarzaki (strain ATCC 30864)</name>
    <dbReference type="NCBI Taxonomy" id="595528"/>
    <lineage>
        <taxon>Eukaryota</taxon>
        <taxon>Filasterea</taxon>
        <taxon>Capsaspora</taxon>
    </lineage>
</organism>
<keyword evidence="11" id="KW-0032">Aminotransferase</keyword>
<evidence type="ECO:0000256" key="1">
    <source>
        <dbReference type="ARBA" id="ARBA00004123"/>
    </source>
</evidence>
<dbReference type="SUPFAM" id="SSF55729">
    <property type="entry name" value="Acyl-CoA N-acyltransferases (Nat)"/>
    <property type="match status" value="1"/>
</dbReference>
<dbReference type="EC" id="2.3.1.48" evidence="3"/>
<dbReference type="Gene3D" id="3.40.630.30">
    <property type="match status" value="1"/>
</dbReference>
<feature type="domain" description="Histone acetyltransferase type B catalytic subunit C-terminal" evidence="10">
    <location>
        <begin position="244"/>
        <end position="295"/>
    </location>
</feature>
<dbReference type="GO" id="GO:0000781">
    <property type="term" value="C:chromosome, telomeric region"/>
    <property type="evidence" value="ECO:0007669"/>
    <property type="project" value="GOC"/>
</dbReference>
<feature type="domain" description="Histone acetyl transferase HAT1 N-terminal" evidence="9">
    <location>
        <begin position="7"/>
        <end position="140"/>
    </location>
</feature>
<dbReference type="Pfam" id="PF21183">
    <property type="entry name" value="HAT1_C"/>
    <property type="match status" value="1"/>
</dbReference>
<evidence type="ECO:0000256" key="2">
    <source>
        <dbReference type="ARBA" id="ARBA00010543"/>
    </source>
</evidence>
<keyword evidence="6" id="KW-0539">Nucleus</keyword>
<dbReference type="InterPro" id="IPR016181">
    <property type="entry name" value="Acyl_CoA_acyltransferase"/>
</dbReference>
<dbReference type="STRING" id="595528.A0A0D2WN46"/>
<dbReference type="AlphaFoldDB" id="A0A0D2WN46"/>
<dbReference type="Gene3D" id="3.90.360.10">
    <property type="entry name" value="Histone acetyl transferase 1 (HAT1), N-terminal domain"/>
    <property type="match status" value="1"/>
</dbReference>
<evidence type="ECO:0000259" key="9">
    <source>
        <dbReference type="Pfam" id="PF10394"/>
    </source>
</evidence>
<dbReference type="InterPro" id="IPR017380">
    <property type="entry name" value="Hist_AcTrfase_B-typ_cat-su"/>
</dbReference>
<dbReference type="OrthoDB" id="10253098at2759"/>
<dbReference type="InterPro" id="IPR048776">
    <property type="entry name" value="HAT1_C"/>
</dbReference>
<dbReference type="InterPro" id="IPR013523">
    <property type="entry name" value="Hist_AcTrfase_HAT1_C"/>
</dbReference>
<evidence type="ECO:0000256" key="8">
    <source>
        <dbReference type="ARBA" id="ARBA00048017"/>
    </source>
</evidence>
<dbReference type="Pfam" id="PF10394">
    <property type="entry name" value="Hat1_N"/>
    <property type="match status" value="1"/>
</dbReference>
<dbReference type="PANTHER" id="PTHR12046">
    <property type="entry name" value="HISTONE ACETYLTRANSFERASE TYPE B CATALYTIC SUBUNIT"/>
    <property type="match status" value="1"/>
</dbReference>
<keyword evidence="5 11" id="KW-0808">Transferase</keyword>
<dbReference type="CDD" id="cd04301">
    <property type="entry name" value="NAT_SF"/>
    <property type="match status" value="1"/>
</dbReference>
<dbReference type="InParanoid" id="A0A0D2WN46"/>
<comment type="subcellular location">
    <subcellularLocation>
        <location evidence="1">Nucleus</location>
    </subcellularLocation>
</comment>
<evidence type="ECO:0000256" key="7">
    <source>
        <dbReference type="ARBA" id="ARBA00023315"/>
    </source>
</evidence>
<dbReference type="GO" id="GO:0004402">
    <property type="term" value="F:histone acetyltransferase activity"/>
    <property type="evidence" value="ECO:0007669"/>
    <property type="project" value="InterPro"/>
</dbReference>
<sequence length="356" mass="41640">MTNPALTFHPEFAHQLFGDNERIFGYRNLNIKLFYTASAMHPLFSMTYSEKVVKRKGEAGADDVVKLIGDILPENHARDEATFKQRLSEDAAFVPMGELISSYQREGDDSTFEVYRADCSTQRLAEFHTRIQTFLMWFVDGASFIDLNDNKWTVFLVFKRVANVSADGSNPTRHLFVGYMTTYDFFAYPDRLRPRISQVLVLPPYQKQGHGREMLQAFYRVARSRAEVWDVSVEDPGLAFATLRDRIDARNCLSELPELYESLPDDLSEDIVSQTQQKLKLNKKQIRHIFELLKLNQIDRNDEAQYKKYRLMIKKRLHRQYNTDLVQLEMAADRIKVLDKLYTEIEQYYTDILRAL</sequence>
<proteinExistence type="inferred from homology"/>
<comment type="catalytic activity">
    <reaction evidence="8">
        <text>L-lysyl-[protein] + acetyl-CoA = N(6)-acetyl-L-lysyl-[protein] + CoA + H(+)</text>
        <dbReference type="Rhea" id="RHEA:45948"/>
        <dbReference type="Rhea" id="RHEA-COMP:9752"/>
        <dbReference type="Rhea" id="RHEA-COMP:10731"/>
        <dbReference type="ChEBI" id="CHEBI:15378"/>
        <dbReference type="ChEBI" id="CHEBI:29969"/>
        <dbReference type="ChEBI" id="CHEBI:57287"/>
        <dbReference type="ChEBI" id="CHEBI:57288"/>
        <dbReference type="ChEBI" id="CHEBI:61930"/>
        <dbReference type="EC" id="2.3.1.48"/>
    </reaction>
</comment>
<evidence type="ECO:0000259" key="10">
    <source>
        <dbReference type="Pfam" id="PF21183"/>
    </source>
</evidence>
<dbReference type="Proteomes" id="UP000008743">
    <property type="component" value="Unassembled WGS sequence"/>
</dbReference>
<evidence type="ECO:0000313" key="12">
    <source>
        <dbReference type="Proteomes" id="UP000008743"/>
    </source>
</evidence>
<evidence type="ECO:0000256" key="3">
    <source>
        <dbReference type="ARBA" id="ARBA00013184"/>
    </source>
</evidence>
<keyword evidence="12" id="KW-1185">Reference proteome</keyword>
<dbReference type="InterPro" id="IPR037113">
    <property type="entry name" value="Hat1_N_sf"/>
</dbReference>
<comment type="similarity">
    <text evidence="2">Belongs to the HAT1 family.</text>
</comment>
<dbReference type="GO" id="GO:0042393">
    <property type="term" value="F:histone binding"/>
    <property type="evidence" value="ECO:0007669"/>
    <property type="project" value="InterPro"/>
</dbReference>
<dbReference type="GO" id="GO:0008483">
    <property type="term" value="F:transaminase activity"/>
    <property type="evidence" value="ECO:0007669"/>
    <property type="project" value="UniProtKB-KW"/>
</dbReference>
<dbReference type="FunCoup" id="A0A0D2WN46">
    <property type="interactions" value="643"/>
</dbReference>
<evidence type="ECO:0000256" key="5">
    <source>
        <dbReference type="ARBA" id="ARBA00022679"/>
    </source>
</evidence>
<dbReference type="PhylomeDB" id="A0A0D2WN46"/>
<evidence type="ECO:0000256" key="4">
    <source>
        <dbReference type="ARBA" id="ARBA00021268"/>
    </source>
</evidence>
<name>A0A0D2WN46_CAPO3</name>
<accession>A0A0D2WN46</accession>
<protein>
    <recommendedName>
        <fullName evidence="4">Histone acetyltransferase type B catalytic subunit</fullName>
        <ecNumber evidence="3">2.3.1.48</ecNumber>
    </recommendedName>
</protein>
<reference evidence="12" key="1">
    <citation type="submission" date="2011-02" db="EMBL/GenBank/DDBJ databases">
        <title>The Genome Sequence of Capsaspora owczarzaki ATCC 30864.</title>
        <authorList>
            <person name="Russ C."/>
            <person name="Cuomo C."/>
            <person name="Burger G."/>
            <person name="Gray M.W."/>
            <person name="Holland P.W.H."/>
            <person name="King N."/>
            <person name="Lang F.B.F."/>
            <person name="Roger A.J."/>
            <person name="Ruiz-Trillo I."/>
            <person name="Young S.K."/>
            <person name="Zeng Q."/>
            <person name="Gargeya S."/>
            <person name="Alvarado L."/>
            <person name="Berlin A."/>
            <person name="Chapman S.B."/>
            <person name="Chen Z."/>
            <person name="Freedman E."/>
            <person name="Gellesch M."/>
            <person name="Goldberg J."/>
            <person name="Griggs A."/>
            <person name="Gujja S."/>
            <person name="Heilman E."/>
            <person name="Heiman D."/>
            <person name="Howarth C."/>
            <person name="Mehta T."/>
            <person name="Neiman D."/>
            <person name="Pearson M."/>
            <person name="Roberts A."/>
            <person name="Saif S."/>
            <person name="Shea T."/>
            <person name="Shenoy N."/>
            <person name="Sisk P."/>
            <person name="Stolte C."/>
            <person name="Sykes S."/>
            <person name="White J."/>
            <person name="Yandava C."/>
            <person name="Haas B."/>
            <person name="Nusbaum C."/>
            <person name="Birren B."/>
        </authorList>
    </citation>
    <scope>NUCLEOTIDE SEQUENCE</scope>
    <source>
        <strain evidence="12">ATCC 30864</strain>
    </source>
</reference>